<keyword evidence="3" id="KW-1185">Reference proteome</keyword>
<organism evidence="2 3">
    <name type="scientific">Streptomyces chitinivorans</name>
    <dbReference type="NCBI Taxonomy" id="1257027"/>
    <lineage>
        <taxon>Bacteria</taxon>
        <taxon>Bacillati</taxon>
        <taxon>Actinomycetota</taxon>
        <taxon>Actinomycetes</taxon>
        <taxon>Kitasatosporales</taxon>
        <taxon>Streptomycetaceae</taxon>
        <taxon>Streptomyces</taxon>
    </lineage>
</organism>
<name>A0ABW7HT39_9ACTN</name>
<dbReference type="RefSeq" id="WP_237878081.1">
    <property type="nucleotide sequence ID" value="NZ_BAABEN010000020.1"/>
</dbReference>
<protein>
    <recommendedName>
        <fullName evidence="4">ABC transporter permease</fullName>
    </recommendedName>
</protein>
<keyword evidence="1" id="KW-1133">Transmembrane helix</keyword>
<keyword evidence="1" id="KW-0812">Transmembrane</keyword>
<evidence type="ECO:0000256" key="1">
    <source>
        <dbReference type="SAM" id="Phobius"/>
    </source>
</evidence>
<dbReference type="Proteomes" id="UP001607069">
    <property type="component" value="Unassembled WGS sequence"/>
</dbReference>
<gene>
    <name evidence="2" type="ORF">ACG5V6_12650</name>
</gene>
<reference evidence="2 3" key="1">
    <citation type="submission" date="2024-10" db="EMBL/GenBank/DDBJ databases">
        <authorList>
            <person name="Cho J.-C."/>
        </authorList>
    </citation>
    <scope>NUCLEOTIDE SEQUENCE [LARGE SCALE GENOMIC DNA]</scope>
    <source>
        <strain evidence="2 3">KCTC29696</strain>
    </source>
</reference>
<evidence type="ECO:0000313" key="3">
    <source>
        <dbReference type="Proteomes" id="UP001607069"/>
    </source>
</evidence>
<evidence type="ECO:0008006" key="4">
    <source>
        <dbReference type="Google" id="ProtNLM"/>
    </source>
</evidence>
<proteinExistence type="predicted"/>
<comment type="caution">
    <text evidence="2">The sequence shown here is derived from an EMBL/GenBank/DDBJ whole genome shotgun (WGS) entry which is preliminary data.</text>
</comment>
<evidence type="ECO:0000313" key="2">
    <source>
        <dbReference type="EMBL" id="MFH0249061.1"/>
    </source>
</evidence>
<feature type="transmembrane region" description="Helical" evidence="1">
    <location>
        <begin position="33"/>
        <end position="56"/>
    </location>
</feature>
<dbReference type="EMBL" id="JBIHMK010000040">
    <property type="protein sequence ID" value="MFH0249061.1"/>
    <property type="molecule type" value="Genomic_DNA"/>
</dbReference>
<sequence length="58" mass="5984">MPGDAPRTPNGAKTEQPGRLGCAYLTVKANPGALAVVIGLLAFAAWQLWPLVALALGR</sequence>
<accession>A0ABW7HT39</accession>
<keyword evidence="1" id="KW-0472">Membrane</keyword>